<proteinExistence type="predicted"/>
<organism evidence="1 2">
    <name type="scientific">Aspergillus carbonarius (strain ITEM 5010)</name>
    <dbReference type="NCBI Taxonomy" id="602072"/>
    <lineage>
        <taxon>Eukaryota</taxon>
        <taxon>Fungi</taxon>
        <taxon>Dikarya</taxon>
        <taxon>Ascomycota</taxon>
        <taxon>Pezizomycotina</taxon>
        <taxon>Eurotiomycetes</taxon>
        <taxon>Eurotiomycetidae</taxon>
        <taxon>Eurotiales</taxon>
        <taxon>Aspergillaceae</taxon>
        <taxon>Aspergillus</taxon>
        <taxon>Aspergillus subgen. Circumdati</taxon>
    </lineage>
</organism>
<dbReference type="STRING" id="602072.A0A1R3RRZ0"/>
<dbReference type="InterPro" id="IPR039196">
    <property type="entry name" value="Fmc1"/>
</dbReference>
<dbReference type="OMA" id="NPGADMD"/>
<evidence type="ECO:0000313" key="1">
    <source>
        <dbReference type="EMBL" id="OOF97230.1"/>
    </source>
</evidence>
<dbReference type="OrthoDB" id="15893at2759"/>
<evidence type="ECO:0000313" key="2">
    <source>
        <dbReference type="Proteomes" id="UP000188318"/>
    </source>
</evidence>
<dbReference type="Proteomes" id="UP000188318">
    <property type="component" value="Unassembled WGS sequence"/>
</dbReference>
<dbReference type="Pfam" id="PF13233">
    <property type="entry name" value="Complex1_LYR_2"/>
    <property type="match status" value="1"/>
</dbReference>
<sequence length="120" mass="13880">MTPAIQTAKASYRSLLRELPRRTLNAPTPLQTRIRDLYNQQPSHTTTTTSQETKEDIYLRRIDEANQFAEYAKAQRVYAELVERYNPGMTLDEEERIRLTARRVGLDLPIEADGKEGKNN</sequence>
<dbReference type="GO" id="GO:0033615">
    <property type="term" value="P:mitochondrial proton-transporting ATP synthase complex assembly"/>
    <property type="evidence" value="ECO:0007669"/>
    <property type="project" value="InterPro"/>
</dbReference>
<dbReference type="VEuPathDB" id="FungiDB:ASPCADRAFT_3851"/>
<name>A0A1R3RRZ0_ASPC5</name>
<dbReference type="AlphaFoldDB" id="A0A1R3RRZ0"/>
<keyword evidence="2" id="KW-1185">Reference proteome</keyword>
<reference evidence="2" key="1">
    <citation type="journal article" date="2017" name="Genome Biol.">
        <title>Comparative genomics reveals high biological diversity and specific adaptations in the industrially and medically important fungal genus Aspergillus.</title>
        <authorList>
            <person name="de Vries R.P."/>
            <person name="Riley R."/>
            <person name="Wiebenga A."/>
            <person name="Aguilar-Osorio G."/>
            <person name="Amillis S."/>
            <person name="Uchima C.A."/>
            <person name="Anderluh G."/>
            <person name="Asadollahi M."/>
            <person name="Askin M."/>
            <person name="Barry K."/>
            <person name="Battaglia E."/>
            <person name="Bayram O."/>
            <person name="Benocci T."/>
            <person name="Braus-Stromeyer S.A."/>
            <person name="Caldana C."/>
            <person name="Canovas D."/>
            <person name="Cerqueira G.C."/>
            <person name="Chen F."/>
            <person name="Chen W."/>
            <person name="Choi C."/>
            <person name="Clum A."/>
            <person name="Dos Santos R.A."/>
            <person name="Damasio A.R."/>
            <person name="Diallinas G."/>
            <person name="Emri T."/>
            <person name="Fekete E."/>
            <person name="Flipphi M."/>
            <person name="Freyberg S."/>
            <person name="Gallo A."/>
            <person name="Gournas C."/>
            <person name="Habgood R."/>
            <person name="Hainaut M."/>
            <person name="Harispe M.L."/>
            <person name="Henrissat B."/>
            <person name="Hilden K.S."/>
            <person name="Hope R."/>
            <person name="Hossain A."/>
            <person name="Karabika E."/>
            <person name="Karaffa L."/>
            <person name="Karanyi Z."/>
            <person name="Krasevec N."/>
            <person name="Kuo A."/>
            <person name="Kusch H."/>
            <person name="LaButti K."/>
            <person name="Lagendijk E.L."/>
            <person name="Lapidus A."/>
            <person name="Levasseur A."/>
            <person name="Lindquist E."/>
            <person name="Lipzen A."/>
            <person name="Logrieco A.F."/>
            <person name="MacCabe A."/>
            <person name="Maekelae M.R."/>
            <person name="Malavazi I."/>
            <person name="Melin P."/>
            <person name="Meyer V."/>
            <person name="Mielnichuk N."/>
            <person name="Miskei M."/>
            <person name="Molnar A.P."/>
            <person name="Mule G."/>
            <person name="Ngan C.Y."/>
            <person name="Orejas M."/>
            <person name="Orosz E."/>
            <person name="Ouedraogo J.P."/>
            <person name="Overkamp K.M."/>
            <person name="Park H.-S."/>
            <person name="Perrone G."/>
            <person name="Piumi F."/>
            <person name="Punt P.J."/>
            <person name="Ram A.F."/>
            <person name="Ramon A."/>
            <person name="Rauscher S."/>
            <person name="Record E."/>
            <person name="Riano-Pachon D.M."/>
            <person name="Robert V."/>
            <person name="Roehrig J."/>
            <person name="Ruller R."/>
            <person name="Salamov A."/>
            <person name="Salih N.S."/>
            <person name="Samson R.A."/>
            <person name="Sandor E."/>
            <person name="Sanguinetti M."/>
            <person name="Schuetze T."/>
            <person name="Sepcic K."/>
            <person name="Shelest E."/>
            <person name="Sherlock G."/>
            <person name="Sophianopoulou V."/>
            <person name="Squina F.M."/>
            <person name="Sun H."/>
            <person name="Susca A."/>
            <person name="Todd R.B."/>
            <person name="Tsang A."/>
            <person name="Unkles S.E."/>
            <person name="van de Wiele N."/>
            <person name="van Rossen-Uffink D."/>
            <person name="Oliveira J.V."/>
            <person name="Vesth T.C."/>
            <person name="Visser J."/>
            <person name="Yu J.-H."/>
            <person name="Zhou M."/>
            <person name="Andersen M.R."/>
            <person name="Archer D.B."/>
            <person name="Baker S.E."/>
            <person name="Benoit I."/>
            <person name="Brakhage A.A."/>
            <person name="Braus G.H."/>
            <person name="Fischer R."/>
            <person name="Frisvad J.C."/>
            <person name="Goldman G.H."/>
            <person name="Houbraken J."/>
            <person name="Oakley B."/>
            <person name="Pocsi I."/>
            <person name="Scazzocchio C."/>
            <person name="Seiboth B."/>
            <person name="vanKuyk P.A."/>
            <person name="Wortman J."/>
            <person name="Dyer P.S."/>
            <person name="Grigoriev I.V."/>
        </authorList>
    </citation>
    <scope>NUCLEOTIDE SEQUENCE [LARGE SCALE GENOMIC DNA]</scope>
    <source>
        <strain evidence="2">ITEM 5010</strain>
    </source>
</reference>
<gene>
    <name evidence="1" type="ORF">ASPCADRAFT_3851</name>
</gene>
<dbReference type="GO" id="GO:0005759">
    <property type="term" value="C:mitochondrial matrix"/>
    <property type="evidence" value="ECO:0007669"/>
    <property type="project" value="TreeGrafter"/>
</dbReference>
<dbReference type="PANTHER" id="PTHR28015:SF1">
    <property type="entry name" value="ATP SYNTHASE ASSEMBLY FACTOR FMC1, MITOCHONDRIAL"/>
    <property type="match status" value="1"/>
</dbReference>
<dbReference type="PANTHER" id="PTHR28015">
    <property type="entry name" value="ATP SYNTHASE ASSEMBLY FACTOR FMC1, MITOCHONDRIAL"/>
    <property type="match status" value="1"/>
</dbReference>
<dbReference type="EMBL" id="KV907497">
    <property type="protein sequence ID" value="OOF97230.1"/>
    <property type="molecule type" value="Genomic_DNA"/>
</dbReference>
<evidence type="ECO:0008006" key="3">
    <source>
        <dbReference type="Google" id="ProtNLM"/>
    </source>
</evidence>
<accession>A0A1R3RRZ0</accession>
<protein>
    <recommendedName>
        <fullName evidence="3">ATP synthase assembly factor FMC1, mitochondrial</fullName>
    </recommendedName>
</protein>